<feature type="compositionally biased region" description="Basic and acidic residues" evidence="1">
    <location>
        <begin position="273"/>
        <end position="283"/>
    </location>
</feature>
<evidence type="ECO:0000313" key="4">
    <source>
        <dbReference type="Proteomes" id="UP001159428"/>
    </source>
</evidence>
<feature type="compositionally biased region" description="Basic and acidic residues" evidence="1">
    <location>
        <begin position="47"/>
        <end position="58"/>
    </location>
</feature>
<protein>
    <recommendedName>
        <fullName evidence="2">Inositol polyphosphate-related phosphatase domain-containing protein</fullName>
    </recommendedName>
</protein>
<evidence type="ECO:0000256" key="1">
    <source>
        <dbReference type="SAM" id="MobiDB-lite"/>
    </source>
</evidence>
<dbReference type="EMBL" id="CALNXJ010000004">
    <property type="protein sequence ID" value="CAH3037821.1"/>
    <property type="molecule type" value="Genomic_DNA"/>
</dbReference>
<dbReference type="PANTHER" id="PTHR47039:SF1">
    <property type="entry name" value="INOSITOL POLYPHOSPHATE 5-PHOSPHATASE E"/>
    <property type="match status" value="1"/>
</dbReference>
<feature type="compositionally biased region" description="Basic and acidic residues" evidence="1">
    <location>
        <begin position="230"/>
        <end position="242"/>
    </location>
</feature>
<dbReference type="InterPro" id="IPR053321">
    <property type="entry name" value="IPP-5-Phosphatase_Type_IV"/>
</dbReference>
<evidence type="ECO:0000313" key="3">
    <source>
        <dbReference type="EMBL" id="CAH3037821.1"/>
    </source>
</evidence>
<gene>
    <name evidence="3" type="ORF">PMEA_00021373</name>
</gene>
<feature type="region of interest" description="Disordered" evidence="1">
    <location>
        <begin position="208"/>
        <end position="307"/>
    </location>
</feature>
<dbReference type="Gene3D" id="3.60.10.10">
    <property type="entry name" value="Endonuclease/exonuclease/phosphatase"/>
    <property type="match status" value="1"/>
</dbReference>
<dbReference type="InterPro" id="IPR000300">
    <property type="entry name" value="IPPc"/>
</dbReference>
<comment type="caution">
    <text evidence="3">The sequence shown here is derived from an EMBL/GenBank/DDBJ whole genome shotgun (WGS) entry which is preliminary data.</text>
</comment>
<feature type="compositionally biased region" description="Low complexity" evidence="1">
    <location>
        <begin position="249"/>
        <end position="260"/>
    </location>
</feature>
<feature type="compositionally biased region" description="Polar residues" evidence="1">
    <location>
        <begin position="284"/>
        <end position="304"/>
    </location>
</feature>
<dbReference type="InterPro" id="IPR036691">
    <property type="entry name" value="Endo/exonu/phosph_ase_sf"/>
</dbReference>
<feature type="domain" description="Inositol polyphosphate-related phosphatase" evidence="2">
    <location>
        <begin position="429"/>
        <end position="731"/>
    </location>
</feature>
<feature type="compositionally biased region" description="Polar residues" evidence="1">
    <location>
        <begin position="31"/>
        <end position="46"/>
    </location>
</feature>
<dbReference type="GO" id="GO:0016791">
    <property type="term" value="F:phosphatase activity"/>
    <property type="evidence" value="ECO:0007669"/>
    <property type="project" value="InterPro"/>
</dbReference>
<name>A0AAU9VVA2_9CNID</name>
<feature type="region of interest" description="Disordered" evidence="1">
    <location>
        <begin position="21"/>
        <end position="161"/>
    </location>
</feature>
<dbReference type="Pfam" id="PF22669">
    <property type="entry name" value="Exo_endo_phos2"/>
    <property type="match status" value="1"/>
</dbReference>
<organism evidence="3 4">
    <name type="scientific">Pocillopora meandrina</name>
    <dbReference type="NCBI Taxonomy" id="46732"/>
    <lineage>
        <taxon>Eukaryota</taxon>
        <taxon>Metazoa</taxon>
        <taxon>Cnidaria</taxon>
        <taxon>Anthozoa</taxon>
        <taxon>Hexacorallia</taxon>
        <taxon>Scleractinia</taxon>
        <taxon>Astrocoeniina</taxon>
        <taxon>Pocilloporidae</taxon>
        <taxon>Pocillopora</taxon>
    </lineage>
</organism>
<keyword evidence="4" id="KW-1185">Reference proteome</keyword>
<feature type="compositionally biased region" description="Polar residues" evidence="1">
    <location>
        <begin position="212"/>
        <end position="226"/>
    </location>
</feature>
<evidence type="ECO:0000259" key="2">
    <source>
        <dbReference type="SMART" id="SM00128"/>
    </source>
</evidence>
<dbReference type="GO" id="GO:0046856">
    <property type="term" value="P:phosphatidylinositol dephosphorylation"/>
    <property type="evidence" value="ECO:0007669"/>
    <property type="project" value="InterPro"/>
</dbReference>
<dbReference type="Proteomes" id="UP001159428">
    <property type="component" value="Unassembled WGS sequence"/>
</dbReference>
<dbReference type="PANTHER" id="PTHR47039">
    <property type="entry name" value="INOSITOL POLYPHOSPHATE 5-PHOSPHATASE E"/>
    <property type="match status" value="1"/>
</dbReference>
<dbReference type="AlphaFoldDB" id="A0AAU9VVA2"/>
<dbReference type="SUPFAM" id="SSF56219">
    <property type="entry name" value="DNase I-like"/>
    <property type="match status" value="1"/>
</dbReference>
<accession>A0AAU9VVA2</accession>
<feature type="compositionally biased region" description="Polar residues" evidence="1">
    <location>
        <begin position="136"/>
        <end position="147"/>
    </location>
</feature>
<proteinExistence type="predicted"/>
<sequence length="769" mass="85869">MAEGGNYSFFNHNLRTAAMKQSFDRPKLLHQRQSQSAGNRSDSSSSHNDKVLLVKEVSDQNVKFAPHPPTSPRSNSRTSGEGSPRLAALNSKGIKRTHNESPRNSASGSEDERRSHKHVPNVALDPLPLKRGGSTGSLDSIGSNESFGSPRDKNSRSINRNLRGIQPLKDIGSEKDLVYSFKSNQNSVKNDDFVKKVLKKNVVHPLRVEPQQVKSTDDISTQTESTYIHPKSEQSIEVKNETPADDETTLSSSNDSLTSVSDDEENSLSVSDAEGKSEGKGNQRDPNSTLPTLPDQSNAKTQGVNPAGLCEDVTIKASNHYENDPTKQGHGRTLKANASGLYESIHPDETNKDNIQCNSASDLQQLSKALEQVASNERCSSETDLSYWSTGGFSSTTRSMVLPHVSARRARTRSGNFLKEEMERYLPDRKIGIFVATWNMHEEKEVPFYLDDFLIPDSTDVLQDLYVIGLQESTSQRKEWEIRLQETLGPSHVLMYSCSFGLLHLAIFIRRELVWFCSAVSEDSVSTRVGHMIKTKGALAVSFSIFGTSFLFIDSHFTSDEGKALDRVIDYKTICKSLSLSPENQPDRTNELDLTANFDRVFWLGDFNFRVTLGRSEVDGMLEKYKDQENPECKDLLAKDQLLDLMEQGKVFVGFTEPPIKFLPSYKHDIQSDNYDSSSKNRTPSWTDRVLYRSKDPSSIQPVLYSSCVSVKTSDHRPVFGIYQVELDPCRENIPLTGGQFMRDVYIEANRRRSVGSTSQGQSSVCVIL</sequence>
<dbReference type="SMART" id="SM00128">
    <property type="entry name" value="IPPc"/>
    <property type="match status" value="1"/>
</dbReference>
<reference evidence="3 4" key="1">
    <citation type="submission" date="2022-05" db="EMBL/GenBank/DDBJ databases">
        <authorList>
            <consortium name="Genoscope - CEA"/>
            <person name="William W."/>
        </authorList>
    </citation>
    <scope>NUCLEOTIDE SEQUENCE [LARGE SCALE GENOMIC DNA]</scope>
</reference>